<name>A0AAV4XXV6_CAEEX</name>
<evidence type="ECO:0000313" key="2">
    <source>
        <dbReference type="EMBL" id="GIY98643.1"/>
    </source>
</evidence>
<proteinExistence type="predicted"/>
<reference evidence="2 3" key="1">
    <citation type="submission" date="2021-06" db="EMBL/GenBank/DDBJ databases">
        <title>Caerostris extrusa draft genome.</title>
        <authorList>
            <person name="Kono N."/>
            <person name="Arakawa K."/>
        </authorList>
    </citation>
    <scope>NUCLEOTIDE SEQUENCE [LARGE SCALE GENOMIC DNA]</scope>
</reference>
<feature type="compositionally biased region" description="Basic and acidic residues" evidence="1">
    <location>
        <begin position="99"/>
        <end position="116"/>
    </location>
</feature>
<sequence length="143" mass="16456">MALRFLYWRFRDETIPSHACSFIEALIQMMLLYVSLTLQSLNLTYRYVHPRSGHLRPGPALRLRGGKAQCHYHHHSGDCALHHHHFGGSTIPPTQVPPKEGKHQEEERGLPERDLFDQNGKAGKSMLEKSHRLFFSSNVVSFK</sequence>
<evidence type="ECO:0000256" key="1">
    <source>
        <dbReference type="SAM" id="MobiDB-lite"/>
    </source>
</evidence>
<dbReference type="EMBL" id="BPLR01018321">
    <property type="protein sequence ID" value="GIY98643.1"/>
    <property type="molecule type" value="Genomic_DNA"/>
</dbReference>
<accession>A0AAV4XXV6</accession>
<organism evidence="2 3">
    <name type="scientific">Caerostris extrusa</name>
    <name type="common">Bark spider</name>
    <name type="synonym">Caerostris bankana</name>
    <dbReference type="NCBI Taxonomy" id="172846"/>
    <lineage>
        <taxon>Eukaryota</taxon>
        <taxon>Metazoa</taxon>
        <taxon>Ecdysozoa</taxon>
        <taxon>Arthropoda</taxon>
        <taxon>Chelicerata</taxon>
        <taxon>Arachnida</taxon>
        <taxon>Araneae</taxon>
        <taxon>Araneomorphae</taxon>
        <taxon>Entelegynae</taxon>
        <taxon>Araneoidea</taxon>
        <taxon>Araneidae</taxon>
        <taxon>Caerostris</taxon>
    </lineage>
</organism>
<gene>
    <name evidence="2" type="ORF">CEXT_233261</name>
</gene>
<feature type="region of interest" description="Disordered" evidence="1">
    <location>
        <begin position="87"/>
        <end position="118"/>
    </location>
</feature>
<dbReference type="AlphaFoldDB" id="A0AAV4XXV6"/>
<comment type="caution">
    <text evidence="2">The sequence shown here is derived from an EMBL/GenBank/DDBJ whole genome shotgun (WGS) entry which is preliminary data.</text>
</comment>
<dbReference type="Proteomes" id="UP001054945">
    <property type="component" value="Unassembled WGS sequence"/>
</dbReference>
<evidence type="ECO:0000313" key="3">
    <source>
        <dbReference type="Proteomes" id="UP001054945"/>
    </source>
</evidence>
<protein>
    <submittedName>
        <fullName evidence="2">Uncharacterized protein</fullName>
    </submittedName>
</protein>
<keyword evidence="3" id="KW-1185">Reference proteome</keyword>